<evidence type="ECO:0000313" key="1">
    <source>
        <dbReference type="EMBL" id="MDP9904732.1"/>
    </source>
</evidence>
<accession>A0AAW8D8X5</accession>
<dbReference type="Proteomes" id="UP001242995">
    <property type="component" value="Unassembled WGS sequence"/>
</dbReference>
<comment type="caution">
    <text evidence="1">The sequence shown here is derived from an EMBL/GenBank/DDBJ whole genome shotgun (WGS) entry which is preliminary data.</text>
</comment>
<gene>
    <name evidence="1" type="ORF">J2S90_001687</name>
    <name evidence="2" type="ORF">J2S93_002266</name>
</gene>
<reference evidence="1 3" key="1">
    <citation type="submission" date="2023-07" db="EMBL/GenBank/DDBJ databases">
        <title>Sorghum-associated microbial communities from plants grown in Nebraska, USA.</title>
        <authorList>
            <person name="Schachtman D."/>
        </authorList>
    </citation>
    <scope>NUCLEOTIDE SEQUENCE</scope>
    <source>
        <strain evidence="1">DS1006</strain>
        <strain evidence="2 3">DS1016</strain>
    </source>
</reference>
<proteinExistence type="predicted"/>
<sequence>MAKRARACNVIAAPPDTSITEMNRLERVIWLQHHGIADERILDALFDPTDPELERFTTELAATLKPRSLSDG</sequence>
<dbReference type="Proteomes" id="UP001230951">
    <property type="component" value="Unassembled WGS sequence"/>
</dbReference>
<dbReference type="EMBL" id="JAUSRG010000003">
    <property type="protein sequence ID" value="MDP9904732.1"/>
    <property type="molecule type" value="Genomic_DNA"/>
</dbReference>
<dbReference type="RefSeq" id="WP_306960612.1">
    <property type="nucleotide sequence ID" value="NZ_JAUSRG010000003.1"/>
</dbReference>
<name>A0AAW8D8X5_9MICC</name>
<organism evidence="1 4">
    <name type="scientific">Arthrobacter bambusae</name>
    <dbReference type="NCBI Taxonomy" id="1338426"/>
    <lineage>
        <taxon>Bacteria</taxon>
        <taxon>Bacillati</taxon>
        <taxon>Actinomycetota</taxon>
        <taxon>Actinomycetes</taxon>
        <taxon>Micrococcales</taxon>
        <taxon>Micrococcaceae</taxon>
        <taxon>Arthrobacter</taxon>
    </lineage>
</organism>
<dbReference type="EMBL" id="JAUSTF010000004">
    <property type="protein sequence ID" value="MDQ0180839.1"/>
    <property type="molecule type" value="Genomic_DNA"/>
</dbReference>
<keyword evidence="3" id="KW-1185">Reference proteome</keyword>
<evidence type="ECO:0000313" key="2">
    <source>
        <dbReference type="EMBL" id="MDQ0180839.1"/>
    </source>
</evidence>
<protein>
    <submittedName>
        <fullName evidence="1">Uncharacterized protein</fullName>
    </submittedName>
</protein>
<dbReference type="AlphaFoldDB" id="A0AAW8D8X5"/>
<evidence type="ECO:0000313" key="4">
    <source>
        <dbReference type="Proteomes" id="UP001242995"/>
    </source>
</evidence>
<evidence type="ECO:0000313" key="3">
    <source>
        <dbReference type="Proteomes" id="UP001230951"/>
    </source>
</evidence>